<dbReference type="Pfam" id="PF26344">
    <property type="entry name" value="YuzC"/>
    <property type="match status" value="1"/>
</dbReference>
<dbReference type="EMBL" id="CP003355">
    <property type="protein sequence ID" value="AHD05458.1"/>
    <property type="molecule type" value="Genomic_DNA"/>
</dbReference>
<protein>
    <submittedName>
        <fullName evidence="1">Inner spore coat-like protein</fullName>
    </submittedName>
</protein>
<keyword evidence="2" id="KW-1185">Reference proteome</keyword>
<dbReference type="HOGENOM" id="CLU_137347_0_0_9"/>
<evidence type="ECO:0000313" key="2">
    <source>
        <dbReference type="Proteomes" id="UP000029431"/>
    </source>
</evidence>
<dbReference type="PATRIC" id="fig|697284.3.peg.1569"/>
<dbReference type="AlphaFoldDB" id="V9W5M0"/>
<gene>
    <name evidence="1" type="ORF">ERIC2_c16350</name>
</gene>
<proteinExistence type="predicted"/>
<dbReference type="Proteomes" id="UP000029431">
    <property type="component" value="Chromosome"/>
</dbReference>
<accession>V9W5M0</accession>
<dbReference type="eggNOG" id="ENOG5032Y01">
    <property type="taxonomic scope" value="Bacteria"/>
</dbReference>
<reference evidence="1 2" key="1">
    <citation type="journal article" date="2014" name="PLoS ONE">
        <title>How to Kill the Honey Bee Larva: Genomic Potential and Virulence Mechanisms of Paenibacillus larvae.</title>
        <authorList>
            <person name="Djukic M."/>
            <person name="Brzuszkiewicz E."/>
            <person name="Funfhaus A."/>
            <person name="Voss J."/>
            <person name="Gollnow K."/>
            <person name="Poppinga L."/>
            <person name="Liesegang H."/>
            <person name="Garcia-Gonzalez E."/>
            <person name="Genersch E."/>
            <person name="Daniel R."/>
        </authorList>
    </citation>
    <scope>NUCLEOTIDE SEQUENCE [LARGE SCALE GENOMIC DNA]</scope>
    <source>
        <strain evidence="1 2">DSM 25430</strain>
    </source>
</reference>
<organism evidence="1 2">
    <name type="scientific">Paenibacillus larvae subsp. larvae DSM 25430</name>
    <dbReference type="NCBI Taxonomy" id="697284"/>
    <lineage>
        <taxon>Bacteria</taxon>
        <taxon>Bacillati</taxon>
        <taxon>Bacillota</taxon>
        <taxon>Bacilli</taxon>
        <taxon>Bacillales</taxon>
        <taxon>Paenibacillaceae</taxon>
        <taxon>Paenibacillus</taxon>
    </lineage>
</organism>
<sequence>MLRCIITSCPEAAYGISNGIRPIGGPQVELHDSFDIPVYYHYPLPYSAPQNVCRCRYLHINQRQSPQYPPINTEMIMQSAKTIKILLRDANQVMNKISESPAFSKKLMEAAQTGKSSEVNRLIQTTGISSRADSSYTPDGLHIVIRPEEKELSCCILKIGLRWM</sequence>
<name>V9W5M0_9BACL</name>
<dbReference type="InterPro" id="IPR058870">
    <property type="entry name" value="YuzC"/>
</dbReference>
<evidence type="ECO:0000313" key="1">
    <source>
        <dbReference type="EMBL" id="AHD05458.1"/>
    </source>
</evidence>
<dbReference type="KEGG" id="plv:ERIC2_c16350"/>